<gene>
    <name evidence="2" type="ORF">SAMN04490243_2108</name>
</gene>
<sequence length="476" mass="54770">MQRLILKIAVLGALFVAALLLGNWYFKDKNIHVKRMEDFREIHRSNDSVDILFMGNSHAYNTFFPLIFDRKFKTKSFVLASGAQKLETSLYLFEKEVLSRKKLPELLVLEVNHMNLEGYKNDNQKLGQYQVYDNSSLDLQAIENLGNIFGRKNLVASTFPVVRNHNNWTEVNPFNASYAFTNVNSYYKNGFVGFQRELKPNNLDGSLRSEISNDGKIELIAPKIPPYEITLPPAAKRDLSEFIRLCKQHNIKLLVVTAPYFQILNGKSSELASFLEQEEVSYLNFTDSLSSLNLRLNDFANKGHLNFKGAKKASNWLAAQIENSFELAGREGSDTYEQYINRYSQTVLNSGSLSACDYYNEPNHQIDPNRKLNSIGILKESDDHIAVFFDISYQAFQRDNYRVRFTYNKKDRFYLSERAKKLGSFEENFEIQGIAKRQGDRILLLQRNYVPLKSISKIELIQKGKGPVFSINGPFE</sequence>
<evidence type="ECO:0000256" key="1">
    <source>
        <dbReference type="SAM" id="Phobius"/>
    </source>
</evidence>
<accession>A0A1I6H269</accession>
<dbReference type="OrthoDB" id="9761723at2"/>
<protein>
    <submittedName>
        <fullName evidence="2">Uncharacterized protein</fullName>
    </submittedName>
</protein>
<keyword evidence="3" id="KW-1185">Reference proteome</keyword>
<evidence type="ECO:0000313" key="3">
    <source>
        <dbReference type="Proteomes" id="UP000199534"/>
    </source>
</evidence>
<dbReference type="Proteomes" id="UP000199534">
    <property type="component" value="Unassembled WGS sequence"/>
</dbReference>
<keyword evidence="1" id="KW-0472">Membrane</keyword>
<keyword evidence="1" id="KW-1133">Transmembrane helix</keyword>
<proteinExistence type="predicted"/>
<organism evidence="2 3">
    <name type="scientific">Robiginitalea myxolifaciens</name>
    <dbReference type="NCBI Taxonomy" id="400055"/>
    <lineage>
        <taxon>Bacteria</taxon>
        <taxon>Pseudomonadati</taxon>
        <taxon>Bacteroidota</taxon>
        <taxon>Flavobacteriia</taxon>
        <taxon>Flavobacteriales</taxon>
        <taxon>Flavobacteriaceae</taxon>
        <taxon>Robiginitalea</taxon>
    </lineage>
</organism>
<evidence type="ECO:0000313" key="2">
    <source>
        <dbReference type="EMBL" id="SFR48502.1"/>
    </source>
</evidence>
<dbReference type="STRING" id="400055.SAMN04490243_2108"/>
<dbReference type="SUPFAM" id="SSF52266">
    <property type="entry name" value="SGNH hydrolase"/>
    <property type="match status" value="1"/>
</dbReference>
<reference evidence="2 3" key="1">
    <citation type="submission" date="2016-10" db="EMBL/GenBank/DDBJ databases">
        <authorList>
            <person name="de Groot N.N."/>
        </authorList>
    </citation>
    <scope>NUCLEOTIDE SEQUENCE [LARGE SCALE GENOMIC DNA]</scope>
    <source>
        <strain evidence="2 3">DSM 21019</strain>
    </source>
</reference>
<dbReference type="AlphaFoldDB" id="A0A1I6H269"/>
<dbReference type="EMBL" id="FOYQ01000002">
    <property type="protein sequence ID" value="SFR48502.1"/>
    <property type="molecule type" value="Genomic_DNA"/>
</dbReference>
<dbReference type="RefSeq" id="WP_092982553.1">
    <property type="nucleotide sequence ID" value="NZ_FOYQ01000002.1"/>
</dbReference>
<feature type="transmembrane region" description="Helical" evidence="1">
    <location>
        <begin position="6"/>
        <end position="26"/>
    </location>
</feature>
<keyword evidence="1" id="KW-0812">Transmembrane</keyword>
<name>A0A1I6H269_9FLAO</name>